<sequence>MAMQTGIGFSKILILVGAGYTGSIVLKNGRLSDLLADLQSLVKGMEKSEDPSKTDTDYSEAIAAQVRRLAMEVRQIASARQITVLNGNSSQIGNITSLAMPAAALGALGYGYMWWKGLSFSDLMYVTKRNMATAVSSMTKHLEQVSAALAIHGCPILVPEKYDVIFDSLESLTVVKLGMLVFSELNQCNQIVQAMPGRYGFRRRATKKHLTQRIENLDGKLDEQKEMSKLIKNEVTDVRADLSQIGYDLDSLQRMVSGLDGKICSLEDKQDLANVGVWYLCNFVDGKNVKMPEILQGQLKPPSRARGFLTFPETPVLKGLKEIADTLMSGKIDSSVTDTIMQNDTDKLDSHPRCLTRYGLAILFMLDYINVGQTPSIKS</sequence>
<organism evidence="3 4">
    <name type="scientific">Tetracentron sinense</name>
    <name type="common">Spur-leaf</name>
    <dbReference type="NCBI Taxonomy" id="13715"/>
    <lineage>
        <taxon>Eukaryota</taxon>
        <taxon>Viridiplantae</taxon>
        <taxon>Streptophyta</taxon>
        <taxon>Embryophyta</taxon>
        <taxon>Tracheophyta</taxon>
        <taxon>Spermatophyta</taxon>
        <taxon>Magnoliopsida</taxon>
        <taxon>Trochodendrales</taxon>
        <taxon>Trochodendraceae</taxon>
        <taxon>Tetracentron</taxon>
    </lineage>
</organism>
<protein>
    <recommendedName>
        <fullName evidence="2">DUF1664 domain-containing protein</fullName>
    </recommendedName>
</protein>
<dbReference type="PANTHER" id="PTHR46667">
    <property type="entry name" value="OS05G0182700 PROTEIN"/>
    <property type="match status" value="1"/>
</dbReference>
<keyword evidence="4" id="KW-1185">Reference proteome</keyword>
<keyword evidence="1" id="KW-0175">Coiled coil</keyword>
<evidence type="ECO:0000313" key="3">
    <source>
        <dbReference type="EMBL" id="KAF8408058.1"/>
    </source>
</evidence>
<dbReference type="OrthoDB" id="544175at2759"/>
<dbReference type="Proteomes" id="UP000655225">
    <property type="component" value="Unassembled WGS sequence"/>
</dbReference>
<accession>A0A835DLD7</accession>
<dbReference type="OMA" id="WGLNFSC"/>
<gene>
    <name evidence="3" type="ORF">HHK36_007199</name>
</gene>
<dbReference type="Pfam" id="PF07889">
    <property type="entry name" value="DUF1664"/>
    <property type="match status" value="2"/>
</dbReference>
<proteinExistence type="predicted"/>
<dbReference type="PANTHER" id="PTHR46667:SF6">
    <property type="entry name" value="OS01G0185100 PROTEIN"/>
    <property type="match status" value="1"/>
</dbReference>
<feature type="domain" description="DUF1664" evidence="2">
    <location>
        <begin position="93"/>
        <end position="150"/>
    </location>
</feature>
<dbReference type="InterPro" id="IPR012458">
    <property type="entry name" value="DUF1664"/>
</dbReference>
<dbReference type="EMBL" id="JABCRI010000004">
    <property type="protein sequence ID" value="KAF8408058.1"/>
    <property type="molecule type" value="Genomic_DNA"/>
</dbReference>
<evidence type="ECO:0000313" key="4">
    <source>
        <dbReference type="Proteomes" id="UP000655225"/>
    </source>
</evidence>
<feature type="domain" description="DUF1664" evidence="2">
    <location>
        <begin position="204"/>
        <end position="270"/>
    </location>
</feature>
<name>A0A835DLD7_TETSI</name>
<reference evidence="3 4" key="1">
    <citation type="submission" date="2020-04" db="EMBL/GenBank/DDBJ databases">
        <title>Plant Genome Project.</title>
        <authorList>
            <person name="Zhang R.-G."/>
        </authorList>
    </citation>
    <scope>NUCLEOTIDE SEQUENCE [LARGE SCALE GENOMIC DNA]</scope>
    <source>
        <strain evidence="3">YNK0</strain>
        <tissue evidence="3">Leaf</tissue>
    </source>
</reference>
<feature type="coiled-coil region" evidence="1">
    <location>
        <begin position="207"/>
        <end position="234"/>
    </location>
</feature>
<evidence type="ECO:0000256" key="1">
    <source>
        <dbReference type="SAM" id="Coils"/>
    </source>
</evidence>
<dbReference type="AlphaFoldDB" id="A0A835DLD7"/>
<comment type="caution">
    <text evidence="3">The sequence shown here is derived from an EMBL/GenBank/DDBJ whole genome shotgun (WGS) entry which is preliminary data.</text>
</comment>
<evidence type="ECO:0000259" key="2">
    <source>
        <dbReference type="Pfam" id="PF07889"/>
    </source>
</evidence>